<proteinExistence type="predicted"/>
<organism evidence="1 2">
    <name type="scientific">Segatella copri</name>
    <dbReference type="NCBI Taxonomy" id="165179"/>
    <lineage>
        <taxon>Bacteria</taxon>
        <taxon>Pseudomonadati</taxon>
        <taxon>Bacteroidota</taxon>
        <taxon>Bacteroidia</taxon>
        <taxon>Bacteroidales</taxon>
        <taxon>Prevotellaceae</taxon>
        <taxon>Segatella</taxon>
    </lineage>
</organism>
<accession>A0A6A7W8U5</accession>
<evidence type="ECO:0000313" key="2">
    <source>
        <dbReference type="Proteomes" id="UP000384372"/>
    </source>
</evidence>
<name>A0A6A7W8U5_9BACT</name>
<dbReference type="AlphaFoldDB" id="A0A6A7W8U5"/>
<sequence length="61" mass="6650">MGVEIGDVECFKPSLHPFHGYYHDSLLLYSSFASKQHALKGQKLLAQGSALGNYVSKPVAL</sequence>
<protein>
    <submittedName>
        <fullName evidence="1">Uncharacterized protein</fullName>
    </submittedName>
</protein>
<comment type="caution">
    <text evidence="1">The sequence shown here is derived from an EMBL/GenBank/DDBJ whole genome shotgun (WGS) entry which is preliminary data.</text>
</comment>
<evidence type="ECO:0000313" key="1">
    <source>
        <dbReference type="EMBL" id="MQP10758.1"/>
    </source>
</evidence>
<keyword evidence="2" id="KW-1185">Reference proteome</keyword>
<reference evidence="1 2" key="1">
    <citation type="submission" date="2019-09" db="EMBL/GenBank/DDBJ databases">
        <title>Distinct polysaccharide growth profiles of human intestinal Prevotella copri isolates.</title>
        <authorList>
            <person name="Fehlner-Peach H."/>
            <person name="Magnabosco C."/>
            <person name="Raghavan V."/>
            <person name="Scher J.U."/>
            <person name="Tett A."/>
            <person name="Cox L.M."/>
            <person name="Gottsegen C."/>
            <person name="Watters A."/>
            <person name="Wiltshire- Gordon J.D."/>
            <person name="Segata N."/>
            <person name="Bonneau R."/>
            <person name="Littman D.R."/>
        </authorList>
    </citation>
    <scope>NUCLEOTIDE SEQUENCE [LARGE SCALE GENOMIC DNA]</scope>
    <source>
        <strain evidence="2">iAQ1173</strain>
    </source>
</reference>
<dbReference type="Proteomes" id="UP000384372">
    <property type="component" value="Unassembled WGS sequence"/>
</dbReference>
<dbReference type="EMBL" id="VZAD01000019">
    <property type="protein sequence ID" value="MQP10758.1"/>
    <property type="molecule type" value="Genomic_DNA"/>
</dbReference>
<gene>
    <name evidence="1" type="ORF">F7D20_02010</name>
</gene>